<sequence>MEERKKPTRPFSVIYADAKQALTRQVGNTMAAYGLPIFMAEGILSGILAEIRTNAGNELADDTARYEEELKEYYEAQIKEKEEAFEKEKAELIRTFEEPAVLEETEEPEMTGTEEAPSEAPVIIETKEIVEETEVD</sequence>
<dbReference type="EMBL" id="QSQN01000011">
    <property type="protein sequence ID" value="RGK41073.1"/>
    <property type="molecule type" value="Genomic_DNA"/>
</dbReference>
<protein>
    <submittedName>
        <fullName evidence="2">Uncharacterized protein</fullName>
    </submittedName>
</protein>
<feature type="region of interest" description="Disordered" evidence="1">
    <location>
        <begin position="95"/>
        <end position="121"/>
    </location>
</feature>
<evidence type="ECO:0000256" key="1">
    <source>
        <dbReference type="SAM" id="MobiDB-lite"/>
    </source>
</evidence>
<reference evidence="2 3" key="1">
    <citation type="submission" date="2018-08" db="EMBL/GenBank/DDBJ databases">
        <title>A genome reference for cultivated species of the human gut microbiota.</title>
        <authorList>
            <person name="Zou Y."/>
            <person name="Xue W."/>
            <person name="Luo G."/>
        </authorList>
    </citation>
    <scope>NUCLEOTIDE SEQUENCE [LARGE SCALE GENOMIC DNA]</scope>
    <source>
        <strain evidence="2 3">TF11-7</strain>
    </source>
</reference>
<organism evidence="2 3">
    <name type="scientific">[Ruminococcus] lactaris</name>
    <dbReference type="NCBI Taxonomy" id="46228"/>
    <lineage>
        <taxon>Bacteria</taxon>
        <taxon>Bacillati</taxon>
        <taxon>Bacillota</taxon>
        <taxon>Clostridia</taxon>
        <taxon>Lachnospirales</taxon>
        <taxon>Lachnospiraceae</taxon>
        <taxon>Mediterraneibacter</taxon>
    </lineage>
</organism>
<dbReference type="AlphaFoldDB" id="A0A3E4LUB2"/>
<proteinExistence type="predicted"/>
<dbReference type="Proteomes" id="UP000260793">
    <property type="component" value="Unassembled WGS sequence"/>
</dbReference>
<evidence type="ECO:0000313" key="2">
    <source>
        <dbReference type="EMBL" id="RGK41073.1"/>
    </source>
</evidence>
<comment type="caution">
    <text evidence="2">The sequence shown here is derived from an EMBL/GenBank/DDBJ whole genome shotgun (WGS) entry which is preliminary data.</text>
</comment>
<name>A0A3E4LUB2_9FIRM</name>
<accession>A0A3E4LUB2</accession>
<dbReference type="RefSeq" id="WP_064786105.1">
    <property type="nucleotide sequence ID" value="NZ_JBGLLB010000003.1"/>
</dbReference>
<evidence type="ECO:0000313" key="3">
    <source>
        <dbReference type="Proteomes" id="UP000260793"/>
    </source>
</evidence>
<gene>
    <name evidence="2" type="ORF">DXD17_05550</name>
</gene>
<feature type="compositionally biased region" description="Acidic residues" evidence="1">
    <location>
        <begin position="100"/>
        <end position="109"/>
    </location>
</feature>